<dbReference type="GO" id="GO:0005886">
    <property type="term" value="C:plasma membrane"/>
    <property type="evidence" value="ECO:0007669"/>
    <property type="project" value="UniProtKB-SubCell"/>
</dbReference>
<comment type="caution">
    <text evidence="7">The sequence shown here is derived from an EMBL/GenBank/DDBJ whole genome shotgun (WGS) entry which is preliminary data.</text>
</comment>
<keyword evidence="8" id="KW-1185">Reference proteome</keyword>
<feature type="transmembrane region" description="Helical" evidence="6">
    <location>
        <begin position="332"/>
        <end position="351"/>
    </location>
</feature>
<feature type="transmembrane region" description="Helical" evidence="6">
    <location>
        <begin position="57"/>
        <end position="78"/>
    </location>
</feature>
<name>A0A4Q2RAF1_9HYPH</name>
<feature type="transmembrane region" description="Helical" evidence="6">
    <location>
        <begin position="90"/>
        <end position="107"/>
    </location>
</feature>
<evidence type="ECO:0000256" key="6">
    <source>
        <dbReference type="SAM" id="Phobius"/>
    </source>
</evidence>
<evidence type="ECO:0000256" key="3">
    <source>
        <dbReference type="ARBA" id="ARBA00022692"/>
    </source>
</evidence>
<feature type="transmembrane region" description="Helical" evidence="6">
    <location>
        <begin position="253"/>
        <end position="274"/>
    </location>
</feature>
<comment type="subcellular location">
    <subcellularLocation>
        <location evidence="1">Cell membrane</location>
        <topology evidence="1">Multi-pass membrane protein</topology>
    </subcellularLocation>
</comment>
<evidence type="ECO:0000313" key="8">
    <source>
        <dbReference type="Proteomes" id="UP000289411"/>
    </source>
</evidence>
<dbReference type="GO" id="GO:0022857">
    <property type="term" value="F:transmembrane transporter activity"/>
    <property type="evidence" value="ECO:0007669"/>
    <property type="project" value="InterPro"/>
</dbReference>
<evidence type="ECO:0000256" key="4">
    <source>
        <dbReference type="ARBA" id="ARBA00022989"/>
    </source>
</evidence>
<sequence length="385" mass="39537">MSAARTLPAWADIVLVPLLSVATAFLAGGLVLGAIGVDPWNALRELVGGSLGSGEGLGFTLYYATDFIFTGLAVSLAFQGGLFNIGADGQAYIGGLGCALVCLHGGALPPWLVIPAGIAAAAAFGAAWATVPAVLQARRGSHIVITTIMFNFLASTLMAYVLVNLLRPTGDMQAESAAFPPAAIVPSLQSVLAAVGIAAPTTPLNLSFVLALACALAVWVFVWRTRTGYEIRTVGQNPQAAVYGGISPARVTVLAMALSGALAGGVAVNEIMGVQGRLLLDFTSGYGFVGIAVALMGRGHPLGVVLASFLFGMLYQGGAELAFDEPKVTRDMIVVVQGLVVFFAGALEGLFRRGLARLFDAGLRPRDTGETSLPPRVAEPGGEIP</sequence>
<evidence type="ECO:0000313" key="7">
    <source>
        <dbReference type="EMBL" id="RYB01848.1"/>
    </source>
</evidence>
<organism evidence="7 8">
    <name type="scientific">Lichenibacterium ramalinae</name>
    <dbReference type="NCBI Taxonomy" id="2316527"/>
    <lineage>
        <taxon>Bacteria</taxon>
        <taxon>Pseudomonadati</taxon>
        <taxon>Pseudomonadota</taxon>
        <taxon>Alphaproteobacteria</taxon>
        <taxon>Hyphomicrobiales</taxon>
        <taxon>Lichenihabitantaceae</taxon>
        <taxon>Lichenibacterium</taxon>
    </lineage>
</organism>
<keyword evidence="3 6" id="KW-0812">Transmembrane</keyword>
<feature type="transmembrane region" description="Helical" evidence="6">
    <location>
        <begin position="113"/>
        <end position="131"/>
    </location>
</feature>
<dbReference type="OrthoDB" id="45037at2"/>
<keyword evidence="4 6" id="KW-1133">Transmembrane helix</keyword>
<dbReference type="PANTHER" id="PTHR47089">
    <property type="entry name" value="ABC TRANSPORTER, PERMEASE PROTEIN"/>
    <property type="match status" value="1"/>
</dbReference>
<evidence type="ECO:0000256" key="1">
    <source>
        <dbReference type="ARBA" id="ARBA00004651"/>
    </source>
</evidence>
<dbReference type="AlphaFoldDB" id="A0A4Q2RAF1"/>
<dbReference type="InterPro" id="IPR001851">
    <property type="entry name" value="ABC_transp_permease"/>
</dbReference>
<feature type="transmembrane region" description="Helical" evidence="6">
    <location>
        <begin position="12"/>
        <end position="37"/>
    </location>
</feature>
<dbReference type="Pfam" id="PF02653">
    <property type="entry name" value="BPD_transp_2"/>
    <property type="match status" value="1"/>
</dbReference>
<protein>
    <submittedName>
        <fullName evidence="7">ABC transporter permease</fullName>
    </submittedName>
</protein>
<keyword evidence="2" id="KW-1003">Cell membrane</keyword>
<feature type="transmembrane region" description="Helical" evidence="6">
    <location>
        <begin position="206"/>
        <end position="223"/>
    </location>
</feature>
<dbReference type="Proteomes" id="UP000289411">
    <property type="component" value="Unassembled WGS sequence"/>
</dbReference>
<evidence type="ECO:0000256" key="5">
    <source>
        <dbReference type="ARBA" id="ARBA00023136"/>
    </source>
</evidence>
<reference evidence="7 8" key="2">
    <citation type="submission" date="2019-02" db="EMBL/GenBank/DDBJ databases">
        <title>'Lichenibacterium ramalinii' gen. nov. sp. nov., 'Lichenibacterium minor' gen. nov. sp. nov.</title>
        <authorList>
            <person name="Pankratov T."/>
        </authorList>
    </citation>
    <scope>NUCLEOTIDE SEQUENCE [LARGE SCALE GENOMIC DNA]</scope>
    <source>
        <strain evidence="7 8">RmlP001</strain>
    </source>
</reference>
<proteinExistence type="predicted"/>
<dbReference type="PANTHER" id="PTHR47089:SF1">
    <property type="entry name" value="GUANOSINE ABC TRANSPORTER PERMEASE PROTEIN NUPP"/>
    <property type="match status" value="1"/>
</dbReference>
<reference evidence="7 8" key="1">
    <citation type="submission" date="2018-09" db="EMBL/GenBank/DDBJ databases">
        <authorList>
            <person name="Grouzdev D.S."/>
            <person name="Krutkina M.S."/>
        </authorList>
    </citation>
    <scope>NUCLEOTIDE SEQUENCE [LARGE SCALE GENOMIC DNA]</scope>
    <source>
        <strain evidence="7 8">RmlP001</strain>
    </source>
</reference>
<evidence type="ECO:0000256" key="2">
    <source>
        <dbReference type="ARBA" id="ARBA00022475"/>
    </source>
</evidence>
<keyword evidence="5 6" id="KW-0472">Membrane</keyword>
<accession>A0A4Q2RAF1</accession>
<gene>
    <name evidence="7" type="ORF">D3272_23955</name>
</gene>
<dbReference type="EMBL" id="QYBC01000027">
    <property type="protein sequence ID" value="RYB01848.1"/>
    <property type="molecule type" value="Genomic_DNA"/>
</dbReference>
<feature type="transmembrane region" description="Helical" evidence="6">
    <location>
        <begin position="143"/>
        <end position="166"/>
    </location>
</feature>
<dbReference type="CDD" id="cd06580">
    <property type="entry name" value="TM_PBP1_transp_TpRbsC_like"/>
    <property type="match status" value="1"/>
</dbReference>